<proteinExistence type="inferred from homology"/>
<dbReference type="PRINTS" id="PR00126">
    <property type="entry name" value="ATPASEGAMMA"/>
</dbReference>
<keyword evidence="5" id="KW-0375">Hydrogen ion transport</keyword>
<dbReference type="GO" id="GO:0046933">
    <property type="term" value="F:proton-transporting ATP synthase activity, rotational mechanism"/>
    <property type="evidence" value="ECO:0007669"/>
    <property type="project" value="InterPro"/>
</dbReference>
<evidence type="ECO:0000256" key="7">
    <source>
        <dbReference type="ARBA" id="ARBA00023136"/>
    </source>
</evidence>
<dbReference type="OrthoDB" id="9812769at2"/>
<evidence type="ECO:0000256" key="9">
    <source>
        <dbReference type="ARBA" id="ARBA00023310"/>
    </source>
</evidence>
<dbReference type="KEGG" id="dalk:DSCA_52820"/>
<evidence type="ECO:0000313" key="11">
    <source>
        <dbReference type="Proteomes" id="UP000427906"/>
    </source>
</evidence>
<dbReference type="RefSeq" id="WP_155319207.1">
    <property type="nucleotide sequence ID" value="NZ_AP021874.1"/>
</dbReference>
<evidence type="ECO:0000256" key="2">
    <source>
        <dbReference type="ARBA" id="ARBA00004170"/>
    </source>
</evidence>
<comment type="function">
    <text evidence="1">Produces ATP from ADP in the presence of a proton gradient across the membrane. The gamma chain is believed to be important in regulating ATPase activity and the flow of protons through the CF(0) complex.</text>
</comment>
<accession>A0A5K7YNK3</accession>
<dbReference type="Pfam" id="PF00231">
    <property type="entry name" value="ATP-synt"/>
    <property type="match status" value="1"/>
</dbReference>
<keyword evidence="8" id="KW-0139">CF(1)</keyword>
<gene>
    <name evidence="10" type="ORF">DSCA_52820</name>
</gene>
<comment type="subcellular location">
    <subcellularLocation>
        <location evidence="2">Membrane</location>
        <topology evidence="2">Peripheral membrane protein</topology>
    </subcellularLocation>
</comment>
<dbReference type="InterPro" id="IPR017709">
    <property type="entry name" value="Alt_ATP_synth_F1_gsu"/>
</dbReference>
<dbReference type="Gene3D" id="1.10.287.80">
    <property type="entry name" value="ATP synthase, gamma subunit, helix hairpin domain"/>
    <property type="match status" value="1"/>
</dbReference>
<evidence type="ECO:0000256" key="3">
    <source>
        <dbReference type="ARBA" id="ARBA00007681"/>
    </source>
</evidence>
<dbReference type="NCBIfam" id="TIGR03323">
    <property type="entry name" value="alt_F1F0_F1_gam"/>
    <property type="match status" value="1"/>
</dbReference>
<evidence type="ECO:0000256" key="5">
    <source>
        <dbReference type="ARBA" id="ARBA00022781"/>
    </source>
</evidence>
<evidence type="ECO:0000313" key="10">
    <source>
        <dbReference type="EMBL" id="BBO71352.1"/>
    </source>
</evidence>
<evidence type="ECO:0000256" key="1">
    <source>
        <dbReference type="ARBA" id="ARBA00003456"/>
    </source>
</evidence>
<keyword evidence="11" id="KW-1185">Reference proteome</keyword>
<name>A0A5K7YNK3_9BACT</name>
<dbReference type="Proteomes" id="UP000427906">
    <property type="component" value="Chromosome"/>
</dbReference>
<organism evidence="10 11">
    <name type="scientific">Desulfosarcina alkanivorans</name>
    <dbReference type="NCBI Taxonomy" id="571177"/>
    <lineage>
        <taxon>Bacteria</taxon>
        <taxon>Pseudomonadati</taxon>
        <taxon>Thermodesulfobacteriota</taxon>
        <taxon>Desulfobacteria</taxon>
        <taxon>Desulfobacterales</taxon>
        <taxon>Desulfosarcinaceae</taxon>
        <taxon>Desulfosarcina</taxon>
    </lineage>
</organism>
<keyword evidence="6" id="KW-0406">Ion transport</keyword>
<dbReference type="PANTHER" id="PTHR11693">
    <property type="entry name" value="ATP SYNTHASE GAMMA CHAIN"/>
    <property type="match status" value="1"/>
</dbReference>
<keyword evidence="7" id="KW-0472">Membrane</keyword>
<dbReference type="GO" id="GO:0045259">
    <property type="term" value="C:proton-transporting ATP synthase complex"/>
    <property type="evidence" value="ECO:0007669"/>
    <property type="project" value="UniProtKB-KW"/>
</dbReference>
<dbReference type="AlphaFoldDB" id="A0A5K7YNK3"/>
<protein>
    <submittedName>
        <fullName evidence="10">F0F1 ATP synthase subunit gamma</fullName>
    </submittedName>
</protein>
<evidence type="ECO:0000256" key="8">
    <source>
        <dbReference type="ARBA" id="ARBA00023196"/>
    </source>
</evidence>
<sequence>MQTIEGLKRTIGSTRELQSLVRTMKALAAVNIRQYEKALASLRAYDRTIKMGFRAICRDRPAVVATPGAFAGRRRGAVVFGSDQGMCGALNEQVVSFALETLKDRAGDARSTVLMAVGERLPGLLEDSGHPAETVMSLPASVAGITAAVQDILLKIDDWHETAGIGQVMLFYSRQLPGMACRPHGFGLLPVDPEAIGTGEKSGWPGRGLPAYTMDWAPLFSALIRHYLFVSLFRAFAETMASENASRLVAMQGAEKNIDERLAQLNAKFHQQRQMTITEELLDIVAGFEALNA</sequence>
<keyword evidence="9" id="KW-0066">ATP synthesis</keyword>
<dbReference type="EMBL" id="AP021874">
    <property type="protein sequence ID" value="BBO71352.1"/>
    <property type="molecule type" value="Genomic_DNA"/>
</dbReference>
<dbReference type="Gene3D" id="3.40.1380.10">
    <property type="match status" value="1"/>
</dbReference>
<evidence type="ECO:0000256" key="4">
    <source>
        <dbReference type="ARBA" id="ARBA00022448"/>
    </source>
</evidence>
<dbReference type="InterPro" id="IPR000131">
    <property type="entry name" value="ATP_synth_F1_gsu"/>
</dbReference>
<dbReference type="PANTHER" id="PTHR11693:SF22">
    <property type="entry name" value="ATP SYNTHASE SUBUNIT GAMMA, MITOCHONDRIAL"/>
    <property type="match status" value="1"/>
</dbReference>
<keyword evidence="4" id="KW-0813">Transport</keyword>
<evidence type="ECO:0000256" key="6">
    <source>
        <dbReference type="ARBA" id="ARBA00023065"/>
    </source>
</evidence>
<comment type="similarity">
    <text evidence="3">Belongs to the ATPase gamma chain family.</text>
</comment>
<dbReference type="CDD" id="cd12151">
    <property type="entry name" value="F1-ATPase_gamma"/>
    <property type="match status" value="1"/>
</dbReference>
<dbReference type="SUPFAM" id="SSF52943">
    <property type="entry name" value="ATP synthase (F1-ATPase), gamma subunit"/>
    <property type="match status" value="1"/>
</dbReference>
<dbReference type="InterPro" id="IPR035968">
    <property type="entry name" value="ATP_synth_F1_ATPase_gsu"/>
</dbReference>
<reference evidence="10 11" key="1">
    <citation type="submission" date="2019-11" db="EMBL/GenBank/DDBJ databases">
        <title>Comparative genomics of hydrocarbon-degrading Desulfosarcina strains.</title>
        <authorList>
            <person name="Watanabe M."/>
            <person name="Kojima H."/>
            <person name="Fukui M."/>
        </authorList>
    </citation>
    <scope>NUCLEOTIDE SEQUENCE [LARGE SCALE GENOMIC DNA]</scope>
    <source>
        <strain evidence="10 11">PL12</strain>
    </source>
</reference>